<dbReference type="AlphaFoldDB" id="A0AAN7WLL5"/>
<dbReference type="Pfam" id="PF10357">
    <property type="entry name" value="WH_KIN17"/>
    <property type="match status" value="1"/>
</dbReference>
<protein>
    <recommendedName>
        <fullName evidence="2">C2H2-type domain-containing protein</fullName>
    </recommendedName>
</protein>
<dbReference type="Proteomes" id="UP001306508">
    <property type="component" value="Unassembled WGS sequence"/>
</dbReference>
<dbReference type="SUPFAM" id="SSF57667">
    <property type="entry name" value="beta-beta-alpha zinc fingers"/>
    <property type="match status" value="1"/>
</dbReference>
<dbReference type="GO" id="GO:0006974">
    <property type="term" value="P:DNA damage response"/>
    <property type="evidence" value="ECO:0007669"/>
    <property type="project" value="TreeGrafter"/>
</dbReference>
<dbReference type="PROSITE" id="PS00028">
    <property type="entry name" value="ZINC_FINGER_C2H2_1"/>
    <property type="match status" value="1"/>
</dbReference>
<dbReference type="GO" id="GO:0003690">
    <property type="term" value="F:double-stranded DNA binding"/>
    <property type="evidence" value="ECO:0007669"/>
    <property type="project" value="TreeGrafter"/>
</dbReference>
<comment type="caution">
    <text evidence="3">The sequence shown here is derived from an EMBL/GenBank/DDBJ whole genome shotgun (WGS) entry which is preliminary data.</text>
</comment>
<proteinExistence type="predicted"/>
<keyword evidence="4" id="KW-1185">Reference proteome</keyword>
<sequence>MSDFNTAKYLNKQMKSRGLQKLKYYCQVCRKQCRDDNGFRSHIKSSSHLKKINNVTQEDIDKFSKLFESSFLSLLKLSHGEKWIEANRFYNEFIQDKNHIHMNSTCFKSLSQFIKYLGKNGKIRVRLDEEENDRFENNNNNDIDMGQLQISYVDRSKENILRQQRINEIENNTKDEQEIRSMLLKKQIEKIKRKEKGKEQAEGDNQTNNVTTVTNNNNEIILDNNIQMSLSIRPTNAKKVSKPNQRKHKAAKNVFD</sequence>
<feature type="region of interest" description="Disordered" evidence="1">
    <location>
        <begin position="191"/>
        <end position="216"/>
    </location>
</feature>
<dbReference type="InterPro" id="IPR019447">
    <property type="entry name" value="DNA/RNA-bd_Kin17_WH-like_dom"/>
</dbReference>
<dbReference type="SMART" id="SM01253">
    <property type="entry name" value="Kin17_mid"/>
    <property type="match status" value="1"/>
</dbReference>
<dbReference type="Gene3D" id="1.10.10.2030">
    <property type="entry name" value="DNA/RNA-binding protein Kin17, conserved domain"/>
    <property type="match status" value="1"/>
</dbReference>
<dbReference type="InterPro" id="IPR056767">
    <property type="entry name" value="C2H2-Znf_KIN17"/>
</dbReference>
<dbReference type="GO" id="GO:0006260">
    <property type="term" value="P:DNA replication"/>
    <property type="evidence" value="ECO:0007669"/>
    <property type="project" value="TreeGrafter"/>
</dbReference>
<feature type="compositionally biased region" description="Basic and acidic residues" evidence="1">
    <location>
        <begin position="191"/>
        <end position="201"/>
    </location>
</feature>
<dbReference type="GO" id="GO:0005634">
    <property type="term" value="C:nucleus"/>
    <property type="evidence" value="ECO:0007669"/>
    <property type="project" value="TreeGrafter"/>
</dbReference>
<reference evidence="4" key="1">
    <citation type="submission" date="2023-07" db="EMBL/GenBank/DDBJ databases">
        <title>A draft genome of Kazachstania heterogenica Y-27499.</title>
        <authorList>
            <person name="Donic C."/>
            <person name="Kralova J.S."/>
            <person name="Fidel L."/>
            <person name="Ben-Dor S."/>
            <person name="Jung S."/>
        </authorList>
    </citation>
    <scope>NUCLEOTIDE SEQUENCE [LARGE SCALE GENOMIC DNA]</scope>
    <source>
        <strain evidence="4">Y27499</strain>
    </source>
</reference>
<dbReference type="InterPro" id="IPR036236">
    <property type="entry name" value="Znf_C2H2_sf"/>
</dbReference>
<dbReference type="PANTHER" id="PTHR12805">
    <property type="entry name" value="KIN17 KIN, ANTIGENIC DETERMINANT OF RECA PROTEIN HOMOLOG"/>
    <property type="match status" value="1"/>
</dbReference>
<feature type="compositionally biased region" description="Low complexity" evidence="1">
    <location>
        <begin position="207"/>
        <end position="216"/>
    </location>
</feature>
<evidence type="ECO:0000256" key="1">
    <source>
        <dbReference type="SAM" id="MobiDB-lite"/>
    </source>
</evidence>
<dbReference type="Pfam" id="PF25095">
    <property type="entry name" value="C2H2-zf_KIN17"/>
    <property type="match status" value="1"/>
</dbReference>
<accession>A0AAN7WLL5</accession>
<dbReference type="PANTHER" id="PTHR12805:SF0">
    <property type="entry name" value="DNA_RNA-BINDING PROTEIN KIN17"/>
    <property type="match status" value="1"/>
</dbReference>
<evidence type="ECO:0000313" key="3">
    <source>
        <dbReference type="EMBL" id="KAK5774102.1"/>
    </source>
</evidence>
<feature type="region of interest" description="Disordered" evidence="1">
    <location>
        <begin position="235"/>
        <end position="256"/>
    </location>
</feature>
<dbReference type="InterPro" id="IPR038254">
    <property type="entry name" value="KIN17_WH-like_sf"/>
</dbReference>
<evidence type="ECO:0000259" key="2">
    <source>
        <dbReference type="PROSITE" id="PS00028"/>
    </source>
</evidence>
<evidence type="ECO:0000313" key="4">
    <source>
        <dbReference type="Proteomes" id="UP001306508"/>
    </source>
</evidence>
<dbReference type="EMBL" id="JAWIZZ010000056">
    <property type="protein sequence ID" value="KAK5774102.1"/>
    <property type="molecule type" value="Genomic_DNA"/>
</dbReference>
<dbReference type="InterPro" id="IPR037321">
    <property type="entry name" value="KIN17-like"/>
</dbReference>
<name>A0AAN7WLL5_9SACH</name>
<feature type="domain" description="C2H2-type" evidence="2">
    <location>
        <begin position="26"/>
        <end position="48"/>
    </location>
</feature>
<gene>
    <name evidence="3" type="ORF">RI543_004636</name>
</gene>
<dbReference type="InterPro" id="IPR013087">
    <property type="entry name" value="Znf_C2H2_type"/>
</dbReference>
<organism evidence="3 4">
    <name type="scientific">Arxiozyma heterogenica</name>
    <dbReference type="NCBI Taxonomy" id="278026"/>
    <lineage>
        <taxon>Eukaryota</taxon>
        <taxon>Fungi</taxon>
        <taxon>Dikarya</taxon>
        <taxon>Ascomycota</taxon>
        <taxon>Saccharomycotina</taxon>
        <taxon>Saccharomycetes</taxon>
        <taxon>Saccharomycetales</taxon>
        <taxon>Saccharomycetaceae</taxon>
        <taxon>Arxiozyma</taxon>
    </lineage>
</organism>
<feature type="compositionally biased region" description="Basic residues" evidence="1">
    <location>
        <begin position="239"/>
        <end position="256"/>
    </location>
</feature>